<evidence type="ECO:0000313" key="3">
    <source>
        <dbReference type="Proteomes" id="UP000137095"/>
    </source>
</evidence>
<feature type="compositionally biased region" description="Pro residues" evidence="1">
    <location>
        <begin position="176"/>
        <end position="187"/>
    </location>
</feature>
<dbReference type="InterPro" id="IPR004996">
    <property type="entry name" value="HSV_HEPA"/>
</dbReference>
<evidence type="ECO:0000256" key="1">
    <source>
        <dbReference type="SAM" id="MobiDB-lite"/>
    </source>
</evidence>
<protein>
    <submittedName>
        <fullName evidence="2">T102</fullName>
    </submittedName>
</protein>
<dbReference type="Pfam" id="PF03324">
    <property type="entry name" value="Herpes_HEPA"/>
    <property type="match status" value="1"/>
</dbReference>
<dbReference type="KEGG" id="vg:921220"/>
<feature type="region of interest" description="Disordered" evidence="1">
    <location>
        <begin position="207"/>
        <end position="244"/>
    </location>
</feature>
<feature type="compositionally biased region" description="Low complexity" evidence="1">
    <location>
        <begin position="207"/>
        <end position="226"/>
    </location>
</feature>
<name>Q91TK1_TUHV1</name>
<dbReference type="Proteomes" id="UP000137095">
    <property type="component" value="Segment"/>
</dbReference>
<dbReference type="EMBL" id="AF281817">
    <property type="protein sequence ID" value="AAK57146.1"/>
    <property type="molecule type" value="Genomic_DNA"/>
</dbReference>
<dbReference type="GO" id="GO:0019079">
    <property type="term" value="P:viral genome replication"/>
    <property type="evidence" value="ECO:0007669"/>
    <property type="project" value="InterPro"/>
</dbReference>
<accession>Q91TK1</accession>
<evidence type="ECO:0000313" key="2">
    <source>
        <dbReference type="EMBL" id="AAK57146.1"/>
    </source>
</evidence>
<reference evidence="2 3" key="1">
    <citation type="journal article" date="2001" name="J. Virol.">
        <title>Analysis and characterization of the complete genome of tupaia (tree shrew) herpesvirus.</title>
        <authorList>
            <person name="Bahr U."/>
            <person name="Darai G."/>
        </authorList>
    </citation>
    <scope>NUCLEOTIDE SEQUENCE [LARGE SCALE GENOMIC DNA]</scope>
    <source>
        <strain evidence="2">2</strain>
    </source>
</reference>
<dbReference type="GeneID" id="921220"/>
<organismHost>
    <name type="scientific">Tupaia belangeri</name>
    <name type="common">Common tree shrew</name>
    <name type="synonym">Tupaia glis belangeri</name>
    <dbReference type="NCBI Taxonomy" id="37347"/>
</organismHost>
<keyword evidence="3" id="KW-1185">Reference proteome</keyword>
<sequence>MESASARRVTGTVCHVGFYGLTPNGTALFQCLFAQISRCEPFLCTLHSYVARGPRLTQEAPLRVLRRTYLSVARANDETRNAFVAERSRLLAYLLLDSTPQLARLSRVFTPVALTVSETDVEILDVELLDELPGFPEALQAYGVARLTAIGSYHEPPSESPRHGRPRRLTLEAGEPLPPPPPPPPETPTGEKSLVATLAAVAVTAGATVSSRRLRPTTTAAPAGAAAPPPAAPPLAGREEKADEKTARTVLEKYGTHANYKLQSGYGVRDVTFSVRLHRDRYLFDGSETRSWPLRRLFASRDVVLRDHTRVRLVAPQGFLGIVFAEDQCVLLLRTALDRLQRALYSDFDGLRPSFDYLGPDLLPPGPHRSVFCPAFPYVSLYAAPARPPTESESVDDLIGEVRSQCGLPDVVGACGKLEVPIRSDWSCALDPAELRVFAVTLNEYRLNGARFAEYEDERDGQDTLKVYIGPEPLYRVRLADLRAILLRDCLPPRDADFLLRGRGGRRRDLWTLCTRYLARLQWRSPHTYETVRGLEGYLSQHLTSAYTAAGYSWVAVRQDREFYVNGLRERHVSLEVCTRTVFGCYWRKLFRDRLPEPTAFVVEQVSGALVWHADRLLGGACLQRTEESRHWWEATGDTLAEVVRCLYENAEWFGFETFKEQLRRLVFRFISRRYAVDFWVDRFAAGAHPVAAHAGLLDCAPFDGVWVRGELVHPQSRDAALHDAIDYGAYIDRACGYLLVAVCHVMLAARGAGGGEAAAEEEKDYRRAIRDLIGSVKTQIMTEYLDLFDIN</sequence>
<dbReference type="RefSeq" id="NP_116451.1">
    <property type="nucleotide sequence ID" value="NC_002794.1"/>
</dbReference>
<dbReference type="OrthoDB" id="1270at10239"/>
<proteinExistence type="inferred from homology"/>
<organism evidence="2 3">
    <name type="scientific">Tupaiid herpesvirus 1 (strain 1)</name>
    <name type="common">TuHV-1</name>
    <name type="synonym">Herpesvirus tupaia (strain 1)</name>
    <dbReference type="NCBI Taxonomy" id="10397"/>
    <lineage>
        <taxon>Viruses</taxon>
        <taxon>Duplodnaviria</taxon>
        <taxon>Heunggongvirae</taxon>
        <taxon>Peploviricota</taxon>
        <taxon>Herviviricetes</taxon>
        <taxon>Herpesvirales</taxon>
        <taxon>Orthoherpesviridae</taxon>
        <taxon>Betaherpesvirinae</taxon>
        <taxon>Quwivirus</taxon>
        <taxon>Quwivirus tupaiidbeta1</taxon>
    </lineage>
</organism>
<feature type="region of interest" description="Disordered" evidence="1">
    <location>
        <begin position="153"/>
        <end position="191"/>
    </location>
</feature>
<dbReference type="HAMAP" id="MF_04010">
    <property type="entry name" value="HSV_HEPA"/>
    <property type="match status" value="1"/>
</dbReference>